<keyword evidence="3" id="KW-0614">Plasmid</keyword>
<dbReference type="InterPro" id="IPR016032">
    <property type="entry name" value="Sig_transdc_resp-reg_C-effctor"/>
</dbReference>
<dbReference type="InterPro" id="IPR000792">
    <property type="entry name" value="Tscrpt_reg_LuxR_C"/>
</dbReference>
<dbReference type="InterPro" id="IPR036388">
    <property type="entry name" value="WH-like_DNA-bd_sf"/>
</dbReference>
<evidence type="ECO:0000256" key="1">
    <source>
        <dbReference type="ARBA" id="ARBA00023125"/>
    </source>
</evidence>
<dbReference type="EMBL" id="CP158294">
    <property type="protein sequence ID" value="XBV47520.1"/>
    <property type="molecule type" value="Genomic_DNA"/>
</dbReference>
<dbReference type="GO" id="GO:0006355">
    <property type="term" value="P:regulation of DNA-templated transcription"/>
    <property type="evidence" value="ECO:0007669"/>
    <property type="project" value="InterPro"/>
</dbReference>
<proteinExistence type="predicted"/>
<accession>A0AAU7U3I8</accession>
<evidence type="ECO:0000313" key="3">
    <source>
        <dbReference type="EMBL" id="XBV47520.1"/>
    </source>
</evidence>
<geneLocation type="plasmid" evidence="3">
    <name>plasmindB</name>
</geneLocation>
<dbReference type="Pfam" id="PF00196">
    <property type="entry name" value="GerE"/>
    <property type="match status" value="1"/>
</dbReference>
<reference evidence="3" key="1">
    <citation type="submission" date="2024-06" db="EMBL/GenBank/DDBJ databases">
        <title>Multiomics insights into the TNT degradation mechanism by Pantoea sp. BJ2 isolated from an ammunition destruction site.</title>
        <authorList>
            <person name="Luo J."/>
        </authorList>
    </citation>
    <scope>NUCLEOTIDE SEQUENCE</scope>
    <source>
        <strain evidence="3">BJ2</strain>
        <plasmid evidence="3">plasmindB</plasmid>
    </source>
</reference>
<feature type="domain" description="HTH luxR-type" evidence="2">
    <location>
        <begin position="138"/>
        <end position="195"/>
    </location>
</feature>
<name>A0AAU7U3I8_9GAMM</name>
<gene>
    <name evidence="3" type="ORF">AAF463_24670</name>
</gene>
<dbReference type="SMART" id="SM00421">
    <property type="entry name" value="HTH_LUXR"/>
    <property type="match status" value="1"/>
</dbReference>
<organism evidence="3">
    <name type="scientific">Pantoea sp. BJ2</name>
    <dbReference type="NCBI Taxonomy" id="3141322"/>
    <lineage>
        <taxon>Bacteria</taxon>
        <taxon>Pseudomonadati</taxon>
        <taxon>Pseudomonadota</taxon>
        <taxon>Gammaproteobacteria</taxon>
        <taxon>Enterobacterales</taxon>
        <taxon>Erwiniaceae</taxon>
        <taxon>Pantoea</taxon>
    </lineage>
</organism>
<sequence length="204" mass="23303">MRKYIINSDDALLSYGLTKIIGILEKGSQVMSHKDWLEWGSKEKTARNSVIFIHYFHRYTDVRLMYRSLIKANRVKKTSGQIILVDEMEEVFKAMSDVLRNLVVLKSDCTPEALMLNLVNLRECTASTSSGALCNLPEFGLSPAQINVALKLGAGMSQIYAGKMCNLTKKTVSTHKRHIFKKLRLRNHFDFYRLTLLINESSRV</sequence>
<protein>
    <submittedName>
        <fullName evidence="3">LuxR C-terminal-related transcriptional regulator</fullName>
    </submittedName>
</protein>
<dbReference type="GO" id="GO:0003677">
    <property type="term" value="F:DNA binding"/>
    <property type="evidence" value="ECO:0007669"/>
    <property type="project" value="UniProtKB-KW"/>
</dbReference>
<dbReference type="RefSeq" id="WP_350262561.1">
    <property type="nucleotide sequence ID" value="NZ_CP158294.1"/>
</dbReference>
<evidence type="ECO:0000259" key="2">
    <source>
        <dbReference type="SMART" id="SM00421"/>
    </source>
</evidence>
<dbReference type="AlphaFoldDB" id="A0AAU7U3I8"/>
<dbReference type="Gene3D" id="1.10.10.10">
    <property type="entry name" value="Winged helix-like DNA-binding domain superfamily/Winged helix DNA-binding domain"/>
    <property type="match status" value="1"/>
</dbReference>
<dbReference type="SUPFAM" id="SSF46894">
    <property type="entry name" value="C-terminal effector domain of the bipartite response regulators"/>
    <property type="match status" value="1"/>
</dbReference>
<keyword evidence="1" id="KW-0238">DNA-binding</keyword>